<keyword evidence="2" id="KW-1185">Reference proteome</keyword>
<dbReference type="AlphaFoldDB" id="A0AAP0ILW1"/>
<protein>
    <submittedName>
        <fullName evidence="1">Uncharacterized protein</fullName>
    </submittedName>
</protein>
<reference evidence="1 2" key="1">
    <citation type="submission" date="2024-01" db="EMBL/GenBank/DDBJ databases">
        <title>Genome assemblies of Stephania.</title>
        <authorList>
            <person name="Yang L."/>
        </authorList>
    </citation>
    <scope>NUCLEOTIDE SEQUENCE [LARGE SCALE GENOMIC DNA]</scope>
    <source>
        <strain evidence="1">JXDWG</strain>
        <tissue evidence="1">Leaf</tissue>
    </source>
</reference>
<sequence length="306" mass="34703">MFVGVISTKAISSMYGESSSSNHDGCISDDTIIDGLQKECMVEGNIGTNAVSDQMLDNHNAKRFDETSINLGGKNRGNELLINEYCNDMDEGEEEDEEVFGNVLTESFVLPEGTYCSHCYAKKFTYESRCFCCCDGAVALAINDAPDELYALFTRICDESKHFLKYIRGYNNNFSFTSFGVKLDDNVSIKNKGIYTFRIQGQVYHYINQLLPCNDQPSYLQLYFFDTEHEVENRIGIFDNLKKIVLLKLINILSINPYTKFFRSLSTISNLSNQEICIRSDPSFDQRVYNLPEASQVVSHVIESKS</sequence>
<gene>
    <name evidence="1" type="ORF">Scep_016051</name>
</gene>
<dbReference type="PANTHER" id="PTHR45786">
    <property type="entry name" value="DNA BINDING PROTEIN-LIKE"/>
    <property type="match status" value="1"/>
</dbReference>
<comment type="caution">
    <text evidence="1">The sequence shown here is derived from an EMBL/GenBank/DDBJ whole genome shotgun (WGS) entry which is preliminary data.</text>
</comment>
<organism evidence="1 2">
    <name type="scientific">Stephania cephalantha</name>
    <dbReference type="NCBI Taxonomy" id="152367"/>
    <lineage>
        <taxon>Eukaryota</taxon>
        <taxon>Viridiplantae</taxon>
        <taxon>Streptophyta</taxon>
        <taxon>Embryophyta</taxon>
        <taxon>Tracheophyta</taxon>
        <taxon>Spermatophyta</taxon>
        <taxon>Magnoliopsida</taxon>
        <taxon>Ranunculales</taxon>
        <taxon>Menispermaceae</taxon>
        <taxon>Menispermoideae</taxon>
        <taxon>Cissampelideae</taxon>
        <taxon>Stephania</taxon>
    </lineage>
</organism>
<name>A0AAP0ILW1_9MAGN</name>
<evidence type="ECO:0000313" key="2">
    <source>
        <dbReference type="Proteomes" id="UP001419268"/>
    </source>
</evidence>
<proteinExistence type="predicted"/>
<evidence type="ECO:0000313" key="1">
    <source>
        <dbReference type="EMBL" id="KAK9117958.1"/>
    </source>
</evidence>
<accession>A0AAP0ILW1</accession>
<dbReference type="EMBL" id="JBBNAG010000007">
    <property type="protein sequence ID" value="KAK9117958.1"/>
    <property type="molecule type" value="Genomic_DNA"/>
</dbReference>
<dbReference type="PANTHER" id="PTHR45786:SF78">
    <property type="entry name" value="ATP-DEPENDENT DNA HELICASE"/>
    <property type="match status" value="1"/>
</dbReference>
<dbReference type="Proteomes" id="UP001419268">
    <property type="component" value="Unassembled WGS sequence"/>
</dbReference>